<organism evidence="1 2">
    <name type="scientific">Aromia moschata</name>
    <dbReference type="NCBI Taxonomy" id="1265417"/>
    <lineage>
        <taxon>Eukaryota</taxon>
        <taxon>Metazoa</taxon>
        <taxon>Ecdysozoa</taxon>
        <taxon>Arthropoda</taxon>
        <taxon>Hexapoda</taxon>
        <taxon>Insecta</taxon>
        <taxon>Pterygota</taxon>
        <taxon>Neoptera</taxon>
        <taxon>Endopterygota</taxon>
        <taxon>Coleoptera</taxon>
        <taxon>Polyphaga</taxon>
        <taxon>Cucujiformia</taxon>
        <taxon>Chrysomeloidea</taxon>
        <taxon>Cerambycidae</taxon>
        <taxon>Cerambycinae</taxon>
        <taxon>Callichromatini</taxon>
        <taxon>Aromia</taxon>
    </lineage>
</organism>
<evidence type="ECO:0000313" key="1">
    <source>
        <dbReference type="EMBL" id="KAJ8942328.1"/>
    </source>
</evidence>
<dbReference type="Proteomes" id="UP001162162">
    <property type="component" value="Unassembled WGS sequence"/>
</dbReference>
<name>A0AAV8XTC4_9CUCU</name>
<accession>A0AAV8XTC4</accession>
<evidence type="ECO:0000313" key="2">
    <source>
        <dbReference type="Proteomes" id="UP001162162"/>
    </source>
</evidence>
<dbReference type="AlphaFoldDB" id="A0AAV8XTC4"/>
<proteinExistence type="predicted"/>
<reference evidence="1" key="1">
    <citation type="journal article" date="2023" name="Insect Mol. Biol.">
        <title>Genome sequencing provides insights into the evolution of gene families encoding plant cell wall-degrading enzymes in longhorned beetles.</title>
        <authorList>
            <person name="Shin N.R."/>
            <person name="Okamura Y."/>
            <person name="Kirsch R."/>
            <person name="Pauchet Y."/>
        </authorList>
    </citation>
    <scope>NUCLEOTIDE SEQUENCE</scope>
    <source>
        <strain evidence="1">AMC_N1</strain>
    </source>
</reference>
<protein>
    <submittedName>
        <fullName evidence="1">Uncharacterized protein</fullName>
    </submittedName>
</protein>
<sequence length="109" mass="12459">MDDLEDLLYDDATVVWRVIKLKSIIKGIIGICCSKNIGEFGLGLLIDLPKPLDEYQEDDLKERAVAYDSDNEAPGQKIDRYKDDDNKEAYDTRYVISQMRLSQISLQQG</sequence>
<comment type="caution">
    <text evidence="1">The sequence shown here is derived from an EMBL/GenBank/DDBJ whole genome shotgun (WGS) entry which is preliminary data.</text>
</comment>
<gene>
    <name evidence="1" type="ORF">NQ318_005320</name>
</gene>
<dbReference type="EMBL" id="JAPWTK010000333">
    <property type="protein sequence ID" value="KAJ8942328.1"/>
    <property type="molecule type" value="Genomic_DNA"/>
</dbReference>
<keyword evidence="2" id="KW-1185">Reference proteome</keyword>